<proteinExistence type="predicted"/>
<evidence type="ECO:0000256" key="5">
    <source>
        <dbReference type="ARBA" id="ARBA00023136"/>
    </source>
</evidence>
<keyword evidence="3 6" id="KW-0812">Transmembrane</keyword>
<gene>
    <name evidence="7" type="ORF">FHS79_000479</name>
</gene>
<dbReference type="Proteomes" id="UP000538147">
    <property type="component" value="Unassembled WGS sequence"/>
</dbReference>
<evidence type="ECO:0000256" key="6">
    <source>
        <dbReference type="SAM" id="Phobius"/>
    </source>
</evidence>
<accession>A0A841L913</accession>
<evidence type="ECO:0000256" key="2">
    <source>
        <dbReference type="ARBA" id="ARBA00022475"/>
    </source>
</evidence>
<reference evidence="7 8" key="1">
    <citation type="submission" date="2020-08" db="EMBL/GenBank/DDBJ databases">
        <title>Genomic Encyclopedia of Type Strains, Phase IV (KMG-IV): sequencing the most valuable type-strain genomes for metagenomic binning, comparative biology and taxonomic classification.</title>
        <authorList>
            <person name="Goeker M."/>
        </authorList>
    </citation>
    <scope>NUCLEOTIDE SEQUENCE [LARGE SCALE GENOMIC DNA]</scope>
    <source>
        <strain evidence="7 8">DSM 102189</strain>
    </source>
</reference>
<feature type="transmembrane region" description="Helical" evidence="6">
    <location>
        <begin position="49"/>
        <end position="70"/>
    </location>
</feature>
<dbReference type="AlphaFoldDB" id="A0A841L913"/>
<evidence type="ECO:0000256" key="3">
    <source>
        <dbReference type="ARBA" id="ARBA00022692"/>
    </source>
</evidence>
<dbReference type="EMBL" id="JACIIV010000003">
    <property type="protein sequence ID" value="MBB6226325.1"/>
    <property type="molecule type" value="Genomic_DNA"/>
</dbReference>
<evidence type="ECO:0000256" key="1">
    <source>
        <dbReference type="ARBA" id="ARBA00004651"/>
    </source>
</evidence>
<dbReference type="RefSeq" id="WP_184194814.1">
    <property type="nucleotide sequence ID" value="NZ_JACIIV010000003.1"/>
</dbReference>
<feature type="transmembrane region" description="Helical" evidence="6">
    <location>
        <begin position="20"/>
        <end position="37"/>
    </location>
</feature>
<sequence length="235" mass="24948">MNAYCGPPPTPMDWVSQWNFDPFVIGGLLLLLGAGFRAQRDHPDRQRSLVMAVGVFAILFLSPLCALTTALFSARVLHHLLLVAVAAPLLALTFAARATASAGGSFVVATMVFWAWHVPVLYTAALENTAIYWAMQASLVVTAFLFWRATLLSGQPAQGVLSVVGAAAQMGLLGALLAFAPTPLYPPHLASTLPWGLGPLADQQLAGLLMWVPGMLPYAVVGGVLARRSWRTAAS</sequence>
<keyword evidence="8" id="KW-1185">Reference proteome</keyword>
<evidence type="ECO:0000313" key="8">
    <source>
        <dbReference type="Proteomes" id="UP000538147"/>
    </source>
</evidence>
<feature type="transmembrane region" description="Helical" evidence="6">
    <location>
        <begin position="130"/>
        <end position="147"/>
    </location>
</feature>
<keyword evidence="2" id="KW-1003">Cell membrane</keyword>
<keyword evidence="5 6" id="KW-0472">Membrane</keyword>
<dbReference type="Pfam" id="PF09678">
    <property type="entry name" value="Caa3_CtaG"/>
    <property type="match status" value="1"/>
</dbReference>
<feature type="transmembrane region" description="Helical" evidence="6">
    <location>
        <begin position="159"/>
        <end position="185"/>
    </location>
</feature>
<keyword evidence="4 6" id="KW-1133">Transmembrane helix</keyword>
<evidence type="ECO:0000256" key="4">
    <source>
        <dbReference type="ARBA" id="ARBA00022989"/>
    </source>
</evidence>
<comment type="caution">
    <text evidence="7">The sequence shown here is derived from an EMBL/GenBank/DDBJ whole genome shotgun (WGS) entry which is preliminary data.</text>
</comment>
<feature type="transmembrane region" description="Helical" evidence="6">
    <location>
        <begin position="205"/>
        <end position="226"/>
    </location>
</feature>
<dbReference type="GO" id="GO:0005886">
    <property type="term" value="C:plasma membrane"/>
    <property type="evidence" value="ECO:0007669"/>
    <property type="project" value="UniProtKB-SubCell"/>
</dbReference>
<feature type="transmembrane region" description="Helical" evidence="6">
    <location>
        <begin position="103"/>
        <end position="124"/>
    </location>
</feature>
<organism evidence="7 8">
    <name type="scientific">Polymorphobacter multimanifer</name>
    <dbReference type="NCBI Taxonomy" id="1070431"/>
    <lineage>
        <taxon>Bacteria</taxon>
        <taxon>Pseudomonadati</taxon>
        <taxon>Pseudomonadota</taxon>
        <taxon>Alphaproteobacteria</taxon>
        <taxon>Sphingomonadales</taxon>
        <taxon>Sphingosinicellaceae</taxon>
        <taxon>Polymorphobacter</taxon>
    </lineage>
</organism>
<feature type="transmembrane region" description="Helical" evidence="6">
    <location>
        <begin position="76"/>
        <end position="96"/>
    </location>
</feature>
<name>A0A841L913_9SPHN</name>
<protein>
    <submittedName>
        <fullName evidence="7">Putative membrane protein</fullName>
    </submittedName>
</protein>
<evidence type="ECO:0000313" key="7">
    <source>
        <dbReference type="EMBL" id="MBB6226325.1"/>
    </source>
</evidence>
<dbReference type="InterPro" id="IPR019108">
    <property type="entry name" value="Caa3_assmbl_CtaG-rel"/>
</dbReference>
<comment type="subcellular location">
    <subcellularLocation>
        <location evidence="1">Cell membrane</location>
        <topology evidence="1">Multi-pass membrane protein</topology>
    </subcellularLocation>
</comment>